<evidence type="ECO:0000313" key="1">
    <source>
        <dbReference type="EMBL" id="MDA5400686.1"/>
    </source>
</evidence>
<dbReference type="Proteomes" id="UP001151234">
    <property type="component" value="Unassembled WGS sequence"/>
</dbReference>
<organism evidence="1 2">
    <name type="scientific">Hoeflea prorocentri</name>
    <dbReference type="NCBI Taxonomy" id="1922333"/>
    <lineage>
        <taxon>Bacteria</taxon>
        <taxon>Pseudomonadati</taxon>
        <taxon>Pseudomonadota</taxon>
        <taxon>Alphaproteobacteria</taxon>
        <taxon>Hyphomicrobiales</taxon>
        <taxon>Rhizobiaceae</taxon>
        <taxon>Hoeflea</taxon>
    </lineage>
</organism>
<dbReference type="Gene3D" id="3.90.550.20">
    <property type="match status" value="1"/>
</dbReference>
<comment type="caution">
    <text evidence="1">The sequence shown here is derived from an EMBL/GenBank/DDBJ whole genome shotgun (WGS) entry which is preliminary data.</text>
</comment>
<dbReference type="RefSeq" id="WP_267992436.1">
    <property type="nucleotide sequence ID" value="NZ_JAPJZI010000001.1"/>
</dbReference>
<sequence>MGIYVDCDVYCLRPFPDDEYLFGWEGNESINNAVLKMPPDSELLRAIMQDAENPHFVPSWCSTRERRKLRIQQLLGHADTRPKLEWGSLGPRLLTHHIKRLGLEKLAKDIDYFYPSHYAHKRLLNCPDLTVKDHTTHRSLGLHVWSSGIPIKEIQPGSPLDEIVSGYRSQKQLSAETPFA</sequence>
<name>A0A9X3ULR1_9HYPH</name>
<dbReference type="InterPro" id="IPR029044">
    <property type="entry name" value="Nucleotide-diphossugar_trans"/>
</dbReference>
<accession>A0A9X3ULR1</accession>
<dbReference type="AlphaFoldDB" id="A0A9X3ULR1"/>
<keyword evidence="2" id="KW-1185">Reference proteome</keyword>
<proteinExistence type="predicted"/>
<reference evidence="1" key="1">
    <citation type="submission" date="2022-11" db="EMBL/GenBank/DDBJ databases">
        <title>Draft genome sequence of Hoeflea poritis E7-10 and Hoeflea prorocentri PM5-8, separated from scleractinian coral Porites lutea and marine dinoflagellate.</title>
        <authorList>
            <person name="Zhang G."/>
            <person name="Wei Q."/>
            <person name="Cai L."/>
        </authorList>
    </citation>
    <scope>NUCLEOTIDE SEQUENCE</scope>
    <source>
        <strain evidence="1">PM5-8</strain>
    </source>
</reference>
<dbReference type="SUPFAM" id="SSF53448">
    <property type="entry name" value="Nucleotide-diphospho-sugar transferases"/>
    <property type="match status" value="1"/>
</dbReference>
<gene>
    <name evidence="1" type="ORF">OQ273_19085</name>
</gene>
<evidence type="ECO:0000313" key="2">
    <source>
        <dbReference type="Proteomes" id="UP001151234"/>
    </source>
</evidence>
<protein>
    <submittedName>
        <fullName evidence="1">Uncharacterized protein</fullName>
    </submittedName>
</protein>
<dbReference type="EMBL" id="JAPJZI010000001">
    <property type="protein sequence ID" value="MDA5400686.1"/>
    <property type="molecule type" value="Genomic_DNA"/>
</dbReference>